<dbReference type="Proteomes" id="UP000254794">
    <property type="component" value="Unassembled WGS sequence"/>
</dbReference>
<keyword evidence="3" id="KW-1185">Reference proteome</keyword>
<dbReference type="NCBIfam" id="NF041492">
    <property type="entry name" value="MobF"/>
    <property type="match status" value="1"/>
</dbReference>
<dbReference type="NCBIfam" id="TIGR02686">
    <property type="entry name" value="relax_trwC"/>
    <property type="match status" value="1"/>
</dbReference>
<dbReference type="SUPFAM" id="SSF55464">
    <property type="entry name" value="Origin of replication-binding domain, RBD-like"/>
    <property type="match status" value="1"/>
</dbReference>
<dbReference type="InterPro" id="IPR014059">
    <property type="entry name" value="TraI/TrwC_relax"/>
</dbReference>
<accession>A0A378KDU4</accession>
<evidence type="ECO:0000313" key="2">
    <source>
        <dbReference type="EMBL" id="STX81701.1"/>
    </source>
</evidence>
<dbReference type="RefSeq" id="WP_115333055.1">
    <property type="nucleotide sequence ID" value="NZ_CAAAHP010000014.1"/>
</dbReference>
<evidence type="ECO:0000259" key="1">
    <source>
        <dbReference type="Pfam" id="PF08751"/>
    </source>
</evidence>
<reference evidence="2 3" key="1">
    <citation type="submission" date="2018-06" db="EMBL/GenBank/DDBJ databases">
        <authorList>
            <consortium name="Pathogen Informatics"/>
            <person name="Doyle S."/>
        </authorList>
    </citation>
    <scope>NUCLEOTIDE SEQUENCE [LARGE SCALE GENOMIC DNA]</scope>
    <source>
        <strain evidence="2 3">NCTC13316</strain>
    </source>
</reference>
<gene>
    <name evidence="2" type="primary">traI_4</name>
    <name evidence="2" type="ORF">NCTC13316_03576</name>
</gene>
<name>A0A378KDU4_9GAMM</name>
<dbReference type="InterPro" id="IPR027417">
    <property type="entry name" value="P-loop_NTPase"/>
</dbReference>
<dbReference type="InterPro" id="IPR014862">
    <property type="entry name" value="TrwC"/>
</dbReference>
<evidence type="ECO:0000313" key="3">
    <source>
        <dbReference type="Proteomes" id="UP000254794"/>
    </source>
</evidence>
<dbReference type="OrthoDB" id="1634048at2"/>
<dbReference type="EMBL" id="UGOD01000008">
    <property type="protein sequence ID" value="STX81701.1"/>
    <property type="molecule type" value="Genomic_DNA"/>
</dbReference>
<dbReference type="SUPFAM" id="SSF52540">
    <property type="entry name" value="P-loop containing nucleoside triphosphate hydrolases"/>
    <property type="match status" value="2"/>
</dbReference>
<dbReference type="Pfam" id="PF13604">
    <property type="entry name" value="AAA_30"/>
    <property type="match status" value="1"/>
</dbReference>
<sequence>MLSIQPLKSAASAADYYTQAFNYYAGDATAMQWLGQGSKSLNLTGVVFKEQMLALLEGKLPDGQVLQNLKGEHRPGFDMTFSAPKSVSLLIGLGVAPELIQFHDKAVQFTIQQIEKEFAQTRISQSGLVSFEKTNNLVVAAFRQPSSRANDPALHTHCVTMNITFHKGKARSLASDTSRNQGVIEQIQNNAHYCGLIYRQHLANLLKEQGFHLRLTGHGLFEIDGVPEHVLKAFSRRREDITSLLNEKGWQGAKSASTATLLTRNTKEEHDLELLVKDWQQRANDLGFDAKIFMQNRDREPPVSWFSGMKDKLISFVNALKKTTKPSELDAAFACLHVATETLSQRTSIFSERVLLTEAMKHSLIYPKAVSQQAIIKAINQQIKEQTFYEARCPDSGEKRLTTPWLLTLEAETIARIERNKETVAAISTLGTVKAFQKERAPLLSYPMTNSQIEAMRVLLTSKDRYLAIQGYAGVAKTSMLAEASLLIKAQGYALRGITVASSAAFELQEKAGIKTDVFPLVHQELKTAKAASLAKTIFIIDEASMLSSQQGHELIKHIERTGARLVLVGDKAQLPSVNAGRLFGLTQEYGIETTIMDEIVRQKNQMLKEAVMAATKGDVKDALDKIEIKAQATHEERVAWIATHWLSLTPDTREKTLLFAPTHANRESITTLLRQGLKEEGTLNGKPFNQMILKAKTIEPIQQRFVTYYQKGEKVRFNQDFKRHKIVSGHYYTVGEISKRHREDNVLPLIDKQDRLIKFNLKNLPSYKTHTAPLERLIEVYEAKSLELFEGDKVMWTRNFKSHEIRNGQCSTLVAINKDALHFVTKEGRSLTLEKTHPALNHLDYSYVLTNYKVQGKDAPFGIGLMESFHRFGTTLNNFYVQISRAIHGMILVTDNKEKLIDAIEKNSSLKPASLDITSSSQLAQHEKRFNHSNQLSLQSIIDKKIQIESPELSKIMTLKMKTEEQEIKTGSVEINKELFKELEL</sequence>
<dbReference type="AlphaFoldDB" id="A0A378KDU4"/>
<protein>
    <submittedName>
        <fullName evidence="2">Conjugative transfer protein TraI</fullName>
    </submittedName>
</protein>
<dbReference type="Pfam" id="PF08751">
    <property type="entry name" value="TrwC"/>
    <property type="match status" value="1"/>
</dbReference>
<organism evidence="2 3">
    <name type="scientific">Legionella busanensis</name>
    <dbReference type="NCBI Taxonomy" id="190655"/>
    <lineage>
        <taxon>Bacteria</taxon>
        <taxon>Pseudomonadati</taxon>
        <taxon>Pseudomonadota</taxon>
        <taxon>Gammaproteobacteria</taxon>
        <taxon>Legionellales</taxon>
        <taxon>Legionellaceae</taxon>
        <taxon>Legionella</taxon>
    </lineage>
</organism>
<proteinExistence type="predicted"/>
<feature type="domain" description="TrwC relaxase" evidence="1">
    <location>
        <begin position="11"/>
        <end position="285"/>
    </location>
</feature>
<dbReference type="Gene3D" id="3.40.50.300">
    <property type="entry name" value="P-loop containing nucleotide triphosphate hydrolases"/>
    <property type="match status" value="1"/>
</dbReference>